<organism evidence="2 3">
    <name type="scientific">Odoribacter splanchnicus</name>
    <dbReference type="NCBI Taxonomy" id="28118"/>
    <lineage>
        <taxon>Bacteria</taxon>
        <taxon>Pseudomonadati</taxon>
        <taxon>Bacteroidota</taxon>
        <taxon>Bacteroidia</taxon>
        <taxon>Bacteroidales</taxon>
        <taxon>Odoribacteraceae</taxon>
        <taxon>Odoribacter</taxon>
    </lineage>
</organism>
<gene>
    <name evidence="2" type="ORF">L0P03_08820</name>
</gene>
<feature type="non-terminal residue" evidence="2">
    <location>
        <position position="81"/>
    </location>
</feature>
<proteinExistence type="predicted"/>
<reference evidence="2" key="1">
    <citation type="submission" date="2022-01" db="EMBL/GenBank/DDBJ databases">
        <title>Collection of gut derived symbiotic bacterial strains cultured from healthy donors.</title>
        <authorList>
            <person name="Lin H."/>
            <person name="Kohout C."/>
            <person name="Waligurski E."/>
            <person name="Pamer E.G."/>
        </authorList>
    </citation>
    <scope>NUCLEOTIDE SEQUENCE</scope>
    <source>
        <strain evidence="2">DFI.1.149</strain>
    </source>
</reference>
<accession>A0AAW5CGT9</accession>
<keyword evidence="1" id="KW-0472">Membrane</keyword>
<protein>
    <submittedName>
        <fullName evidence="2">Transposase</fullName>
    </submittedName>
</protein>
<feature type="transmembrane region" description="Helical" evidence="1">
    <location>
        <begin position="6"/>
        <end position="26"/>
    </location>
</feature>
<dbReference type="Proteomes" id="UP001199750">
    <property type="component" value="Unassembled WGS sequence"/>
</dbReference>
<dbReference type="EMBL" id="JAKNDN010000015">
    <property type="protein sequence ID" value="MCG4959949.1"/>
    <property type="molecule type" value="Genomic_DNA"/>
</dbReference>
<comment type="caution">
    <text evidence="2">The sequence shown here is derived from an EMBL/GenBank/DDBJ whole genome shotgun (WGS) entry which is preliminary data.</text>
</comment>
<evidence type="ECO:0000313" key="3">
    <source>
        <dbReference type="Proteomes" id="UP001199750"/>
    </source>
</evidence>
<dbReference type="AlphaFoldDB" id="A0AAW5CGT9"/>
<evidence type="ECO:0000256" key="1">
    <source>
        <dbReference type="SAM" id="Phobius"/>
    </source>
</evidence>
<evidence type="ECO:0000313" key="2">
    <source>
        <dbReference type="EMBL" id="MCG4959949.1"/>
    </source>
</evidence>
<keyword evidence="1" id="KW-1133">Transmembrane helix</keyword>
<sequence length="81" mass="9229">MIDKQYFVSLYALILGYAKVFLTMFVKRKKNRSGTTSIVVAEKTKGIYKELITIGVAKDSNEIDSLVNAGHEWISKEESRR</sequence>
<keyword evidence="1" id="KW-0812">Transmembrane</keyword>
<name>A0AAW5CGT9_9BACT</name>